<evidence type="ECO:0000313" key="2">
    <source>
        <dbReference type="EMBL" id="AKN38149.1"/>
    </source>
</evidence>
<feature type="compositionally biased region" description="Polar residues" evidence="1">
    <location>
        <begin position="68"/>
        <end position="77"/>
    </location>
</feature>
<evidence type="ECO:0000256" key="1">
    <source>
        <dbReference type="SAM" id="MobiDB-lite"/>
    </source>
</evidence>
<accession>A0A0H3ZW97</accession>
<organism evidence="2">
    <name type="scientific">Vibrio tasmaniensis</name>
    <dbReference type="NCBI Taxonomy" id="212663"/>
    <lineage>
        <taxon>Bacteria</taxon>
        <taxon>Pseudomonadati</taxon>
        <taxon>Pseudomonadota</taxon>
        <taxon>Gammaproteobacteria</taxon>
        <taxon>Vibrionales</taxon>
        <taxon>Vibrionaceae</taxon>
        <taxon>Vibrio</taxon>
    </lineage>
</organism>
<sequence>MSGVSWGVTGTPTIEPIIGSALDLFYPGSAKGGTASFFTLLLYRPISHNNPKGSLSGLIPAGLVNRTPKPSNLKTSV</sequence>
<name>A0A0H3ZW97_9VIBR</name>
<dbReference type="EMBL" id="KP795567">
    <property type="protein sequence ID" value="AKN38149.1"/>
    <property type="molecule type" value="Genomic_DNA"/>
</dbReference>
<protein>
    <submittedName>
        <fullName evidence="2">Uncharacterized protein</fullName>
    </submittedName>
</protein>
<proteinExistence type="predicted"/>
<feature type="region of interest" description="Disordered" evidence="1">
    <location>
        <begin position="58"/>
        <end position="77"/>
    </location>
</feature>
<reference evidence="2" key="1">
    <citation type="journal article" date="2015" name="MBio">
        <title>Eco-Evolutionary Dynamics of Episomes among Ecologically Cohesive Bacterial Populations.</title>
        <authorList>
            <person name="Xue H."/>
            <person name="Cordero O.X."/>
            <person name="Camas F.M."/>
            <person name="Trimble W."/>
            <person name="Meyer F."/>
            <person name="Guglielmini J."/>
            <person name="Rocha E.P."/>
            <person name="Polz M.F."/>
        </authorList>
    </citation>
    <scope>NUCLEOTIDE SEQUENCE</scope>
    <source>
        <strain evidence="2">1F_279</strain>
    </source>
</reference>
<dbReference type="AlphaFoldDB" id="A0A0H3ZW97"/>